<feature type="signal peptide" evidence="1">
    <location>
        <begin position="1"/>
        <end position="20"/>
    </location>
</feature>
<organism evidence="2 3">
    <name type="scientific">Trichoplusia ni</name>
    <name type="common">Cabbage looper</name>
    <dbReference type="NCBI Taxonomy" id="7111"/>
    <lineage>
        <taxon>Eukaryota</taxon>
        <taxon>Metazoa</taxon>
        <taxon>Ecdysozoa</taxon>
        <taxon>Arthropoda</taxon>
        <taxon>Hexapoda</taxon>
        <taxon>Insecta</taxon>
        <taxon>Pterygota</taxon>
        <taxon>Neoptera</taxon>
        <taxon>Endopterygota</taxon>
        <taxon>Lepidoptera</taxon>
        <taxon>Glossata</taxon>
        <taxon>Ditrysia</taxon>
        <taxon>Noctuoidea</taxon>
        <taxon>Noctuidae</taxon>
        <taxon>Plusiinae</taxon>
        <taxon>Trichoplusia</taxon>
    </lineage>
</organism>
<evidence type="ECO:0000313" key="3">
    <source>
        <dbReference type="RefSeq" id="XP_026740956.1"/>
    </source>
</evidence>
<dbReference type="RefSeq" id="XP_026740956.1">
    <property type="nucleotide sequence ID" value="XM_026885155.1"/>
</dbReference>
<protein>
    <submittedName>
        <fullName evidence="3">Uncharacterized protein LOC113503301</fullName>
    </submittedName>
</protein>
<keyword evidence="1" id="KW-0732">Signal</keyword>
<dbReference type="InParanoid" id="A0A7E5WLF5"/>
<dbReference type="OrthoDB" id="7443816at2759"/>
<feature type="chain" id="PRO_5028967541" evidence="1">
    <location>
        <begin position="21"/>
        <end position="561"/>
    </location>
</feature>
<keyword evidence="2" id="KW-1185">Reference proteome</keyword>
<accession>A0A7E5WLF5</accession>
<dbReference type="AlphaFoldDB" id="A0A7E5WLF5"/>
<dbReference type="KEGG" id="tnl:113503301"/>
<dbReference type="GeneID" id="113503301"/>
<reference evidence="3" key="1">
    <citation type="submission" date="2025-08" db="UniProtKB">
        <authorList>
            <consortium name="RefSeq"/>
        </authorList>
    </citation>
    <scope>IDENTIFICATION</scope>
</reference>
<evidence type="ECO:0000313" key="2">
    <source>
        <dbReference type="Proteomes" id="UP000322000"/>
    </source>
</evidence>
<proteinExistence type="predicted"/>
<name>A0A7E5WLF5_TRINI</name>
<evidence type="ECO:0000256" key="1">
    <source>
        <dbReference type="SAM" id="SignalP"/>
    </source>
</evidence>
<dbReference type="Proteomes" id="UP000322000">
    <property type="component" value="Chromosome 19"/>
</dbReference>
<gene>
    <name evidence="3" type="primary">LOC113503301</name>
</gene>
<sequence length="561" mass="61782">MVDYIKCCFVLLFAISAVLCENCVTYDFGGNFYRTFNNGNPMCEGMASWSVGNYSSIHVPSPHQDSDQFITPSNVLSCMSSYGFEMQASGTLEVNVYMESTTQQDQLVVLVNEFSTSNKNVVTGTAILTPLSNNYVNGWQSVKIKLYGTDVFNGYITFLGVASPGSTVIIDSFRYIPPKYDDDCHIYDGELVTENPTPTPEPIPTKDCLSYDFESGYDELFKSDRGFCTSFTKWTLGSYSSLPIDPPSAFSQQFISPKPDISCVSSVAFDAVTDGIVEVNVYMESAAESDQITVLVNKIEDEDHDVVTGSTLLTPLHDDYVDGWHTLTITLIGHGSYKGYISFLGLASEESVVVIDSFRYIPPSSSSEACKIYEDDFATTTPVPETTLAPVGSGQECITYNFESDFENTFDTSNVLCNGYSSWHLGNYYSLGIGSIDDDSKTFISPNTTSSCISSFVFRMMPGGTVEVNVFMESVSDLDYVIVLAKKRVPGGVDTVAGFQLYYANNSNFVKGWNVLKVSITDFTIFNGYITLIGSTDESSIVLIDSFRYIPPNTTEDCQIY</sequence>